<gene>
    <name evidence="2" type="ORF">EYF80_054929</name>
</gene>
<protein>
    <submittedName>
        <fullName evidence="2">Uncharacterized protein</fullName>
    </submittedName>
</protein>
<accession>A0A4Z2F1A0</accession>
<evidence type="ECO:0000313" key="2">
    <source>
        <dbReference type="EMBL" id="TNN34905.1"/>
    </source>
</evidence>
<dbReference type="AlphaFoldDB" id="A0A4Z2F1A0"/>
<organism evidence="2 3">
    <name type="scientific">Liparis tanakae</name>
    <name type="common">Tanaka's snailfish</name>
    <dbReference type="NCBI Taxonomy" id="230148"/>
    <lineage>
        <taxon>Eukaryota</taxon>
        <taxon>Metazoa</taxon>
        <taxon>Chordata</taxon>
        <taxon>Craniata</taxon>
        <taxon>Vertebrata</taxon>
        <taxon>Euteleostomi</taxon>
        <taxon>Actinopterygii</taxon>
        <taxon>Neopterygii</taxon>
        <taxon>Teleostei</taxon>
        <taxon>Neoteleostei</taxon>
        <taxon>Acanthomorphata</taxon>
        <taxon>Eupercaria</taxon>
        <taxon>Perciformes</taxon>
        <taxon>Cottioidei</taxon>
        <taxon>Cottales</taxon>
        <taxon>Liparidae</taxon>
        <taxon>Liparis</taxon>
    </lineage>
</organism>
<reference evidence="2 3" key="1">
    <citation type="submission" date="2019-03" db="EMBL/GenBank/DDBJ databases">
        <title>First draft genome of Liparis tanakae, snailfish: a comprehensive survey of snailfish specific genes.</title>
        <authorList>
            <person name="Kim W."/>
            <person name="Song I."/>
            <person name="Jeong J.-H."/>
            <person name="Kim D."/>
            <person name="Kim S."/>
            <person name="Ryu S."/>
            <person name="Song J.Y."/>
            <person name="Lee S.K."/>
        </authorList>
    </citation>
    <scope>NUCLEOTIDE SEQUENCE [LARGE SCALE GENOMIC DNA]</scope>
    <source>
        <tissue evidence="2">Muscle</tissue>
    </source>
</reference>
<sequence>MHWYMRVRMLLRATSSSMVDAALVHGLTVGQEAILQGRGYRRQTLRKAGGRSGKGTKEKGRKRTSYSLRYVSTTLETLQRYKSRIRLSSSVISGFRYVSGGWPTTQWAYRLRVQQVMERTRAFLSDRHCTRWGMSSGSDSPQHQDAGLFDDPLGMEEQLLEKRQEVQQQIVPEHVGQHVQRCGGTLP</sequence>
<feature type="chain" id="PRO_5021351792" evidence="1">
    <location>
        <begin position="22"/>
        <end position="187"/>
    </location>
</feature>
<evidence type="ECO:0000313" key="3">
    <source>
        <dbReference type="Proteomes" id="UP000314294"/>
    </source>
</evidence>
<dbReference type="Proteomes" id="UP000314294">
    <property type="component" value="Unassembled WGS sequence"/>
</dbReference>
<evidence type="ECO:0000256" key="1">
    <source>
        <dbReference type="SAM" id="SignalP"/>
    </source>
</evidence>
<feature type="signal peptide" evidence="1">
    <location>
        <begin position="1"/>
        <end position="21"/>
    </location>
</feature>
<dbReference type="EMBL" id="SRLO01001868">
    <property type="protein sequence ID" value="TNN34905.1"/>
    <property type="molecule type" value="Genomic_DNA"/>
</dbReference>
<name>A0A4Z2F1A0_9TELE</name>
<proteinExistence type="predicted"/>
<keyword evidence="3" id="KW-1185">Reference proteome</keyword>
<keyword evidence="1" id="KW-0732">Signal</keyword>
<comment type="caution">
    <text evidence="2">The sequence shown here is derived from an EMBL/GenBank/DDBJ whole genome shotgun (WGS) entry which is preliminary data.</text>
</comment>